<accession>A0A6D2ISZ3</accession>
<evidence type="ECO:0000256" key="1">
    <source>
        <dbReference type="SAM" id="MobiDB-lite"/>
    </source>
</evidence>
<evidence type="ECO:0000313" key="2">
    <source>
        <dbReference type="EMBL" id="CAA7030738.1"/>
    </source>
</evidence>
<proteinExistence type="predicted"/>
<dbReference type="AlphaFoldDB" id="A0A6D2ISZ3"/>
<dbReference type="EMBL" id="CACVBM020001450">
    <property type="protein sequence ID" value="CAA7050428.1"/>
    <property type="molecule type" value="Genomic_DNA"/>
</dbReference>
<feature type="region of interest" description="Disordered" evidence="1">
    <location>
        <begin position="1"/>
        <end position="50"/>
    </location>
</feature>
<dbReference type="EMBL" id="CACVBM020001097">
    <property type="protein sequence ID" value="CAA7030738.1"/>
    <property type="molecule type" value="Genomic_DNA"/>
</dbReference>
<evidence type="ECO:0000313" key="4">
    <source>
        <dbReference type="Proteomes" id="UP000467841"/>
    </source>
</evidence>
<protein>
    <submittedName>
        <fullName evidence="2">Uncharacterized protein</fullName>
    </submittedName>
</protein>
<name>A0A6D2ISZ3_9BRAS</name>
<sequence>MQARKQKQTSSTVKFLHKKTSLREYREDSTAKDSSYKAGGGNNGEDDDAGKNYNALIVYEPVKKMEMVPRKKQGLGFIKKLLFRRKRVSSKKCLALTM</sequence>
<reference evidence="2 4" key="1">
    <citation type="submission" date="2020-01" db="EMBL/GenBank/DDBJ databases">
        <authorList>
            <person name="Mishra B."/>
        </authorList>
    </citation>
    <scope>NUCLEOTIDE SEQUENCE [LARGE SCALE GENOMIC DNA]</scope>
</reference>
<keyword evidence="4" id="KW-1185">Reference proteome</keyword>
<dbReference type="Proteomes" id="UP000467841">
    <property type="component" value="Unassembled WGS sequence"/>
</dbReference>
<organism evidence="2 4">
    <name type="scientific">Microthlaspi erraticum</name>
    <dbReference type="NCBI Taxonomy" id="1685480"/>
    <lineage>
        <taxon>Eukaryota</taxon>
        <taxon>Viridiplantae</taxon>
        <taxon>Streptophyta</taxon>
        <taxon>Embryophyta</taxon>
        <taxon>Tracheophyta</taxon>
        <taxon>Spermatophyta</taxon>
        <taxon>Magnoliopsida</taxon>
        <taxon>eudicotyledons</taxon>
        <taxon>Gunneridae</taxon>
        <taxon>Pentapetalae</taxon>
        <taxon>rosids</taxon>
        <taxon>malvids</taxon>
        <taxon>Brassicales</taxon>
        <taxon>Brassicaceae</taxon>
        <taxon>Coluteocarpeae</taxon>
        <taxon>Microthlaspi</taxon>
    </lineage>
</organism>
<gene>
    <name evidence="2" type="ORF">MERR_LOCUS17973</name>
    <name evidence="3" type="ORF">MERR_LOCUS37663</name>
</gene>
<evidence type="ECO:0000313" key="3">
    <source>
        <dbReference type="EMBL" id="CAA7050428.1"/>
    </source>
</evidence>
<feature type="compositionally biased region" description="Basic and acidic residues" evidence="1">
    <location>
        <begin position="21"/>
        <end position="35"/>
    </location>
</feature>